<dbReference type="RefSeq" id="WP_369947814.1">
    <property type="nucleotide sequence ID" value="NZ_JBCLSH010000004.1"/>
</dbReference>
<evidence type="ECO:0000313" key="2">
    <source>
        <dbReference type="Proteomes" id="UP001565283"/>
    </source>
</evidence>
<dbReference type="EMBL" id="JBCLSH010000004">
    <property type="protein sequence ID" value="MEY8443006.1"/>
    <property type="molecule type" value="Genomic_DNA"/>
</dbReference>
<sequence>MSKKKIWIIPVLILFILGGYFTVSKVVALFHQPVHGIILYSKEKKSLEKGLENNQSSLKTHINVQAKYNAKTDTLVLSKNSAEKLIDAHAINYVNKKGNDFTFKHVTSLSKTPALWTSDLKAVSTTDERGKIFTAATTEYIVLGESSITKKTLVLDDNDFQNFQSAAEYISVIEEKRDAAHALAAYSFDKAQIFNFTQK</sequence>
<evidence type="ECO:0000313" key="1">
    <source>
        <dbReference type="EMBL" id="MEY8443006.1"/>
    </source>
</evidence>
<gene>
    <name evidence="1" type="ORF">AALA52_01850</name>
</gene>
<accession>A0ABV4D0C1</accession>
<organism evidence="1 2">
    <name type="scientific">Lactococcus ileimucosae</name>
    <dbReference type="NCBI Taxonomy" id="2941329"/>
    <lineage>
        <taxon>Bacteria</taxon>
        <taxon>Bacillati</taxon>
        <taxon>Bacillota</taxon>
        <taxon>Bacilli</taxon>
        <taxon>Lactobacillales</taxon>
        <taxon>Streptococcaceae</taxon>
        <taxon>Lactococcus</taxon>
    </lineage>
</organism>
<keyword evidence="1" id="KW-0449">Lipoprotein</keyword>
<proteinExistence type="predicted"/>
<keyword evidence="2" id="KW-1185">Reference proteome</keyword>
<dbReference type="Proteomes" id="UP001565283">
    <property type="component" value="Unassembled WGS sequence"/>
</dbReference>
<dbReference type="InterPro" id="IPR035253">
    <property type="entry name" value="Lipoprotein_22_bac"/>
</dbReference>
<reference evidence="1 2" key="1">
    <citation type="submission" date="2024-03" db="EMBL/GenBank/DDBJ databases">
        <title>Mouse gut bacterial collection (mGBC) of GemPharmatech.</title>
        <authorList>
            <person name="He Y."/>
            <person name="Dong L."/>
            <person name="Wu D."/>
            <person name="Gao X."/>
            <person name="Lin Z."/>
        </authorList>
    </citation>
    <scope>NUCLEOTIDE SEQUENCE [LARGE SCALE GENOMIC DNA]</scope>
    <source>
        <strain evidence="1 2">61-15</strain>
    </source>
</reference>
<dbReference type="Pfam" id="PF17294">
    <property type="entry name" value="Lipoprotein_22"/>
    <property type="match status" value="1"/>
</dbReference>
<protein>
    <submittedName>
        <fullName evidence="1">Lipoprotein BA_5634 family protein</fullName>
    </submittedName>
</protein>
<name>A0ABV4D0C1_9LACT</name>
<comment type="caution">
    <text evidence="1">The sequence shown here is derived from an EMBL/GenBank/DDBJ whole genome shotgun (WGS) entry which is preliminary data.</text>
</comment>